<evidence type="ECO:0000256" key="2">
    <source>
        <dbReference type="ARBA" id="ARBA00022737"/>
    </source>
</evidence>
<dbReference type="CDD" id="cd18482">
    <property type="entry name" value="BACK_KBTBD6_7"/>
    <property type="match status" value="1"/>
</dbReference>
<dbReference type="HOGENOM" id="CLU_004253_15_1_1"/>
<dbReference type="Bgee" id="ENSLACG00000010399">
    <property type="expression patterns" value="Expressed in post-anal tail muscle and 2 other cell types or tissues"/>
</dbReference>
<protein>
    <submittedName>
        <fullName evidence="5">Kelch repeat and BTB domain containing 7</fullName>
    </submittedName>
</protein>
<dbReference type="CTD" id="84078"/>
<dbReference type="eggNOG" id="ENOG502QWK2">
    <property type="taxonomic scope" value="Eukaryota"/>
</dbReference>
<accession>H3AQ92</accession>
<dbReference type="SMART" id="SM00612">
    <property type="entry name" value="Kelch"/>
    <property type="match status" value="2"/>
</dbReference>
<dbReference type="Ensembl" id="ENSLACT00000011903.1">
    <property type="protein sequence ID" value="ENSLACP00000011813.1"/>
    <property type="gene ID" value="ENSLACG00000010399.1"/>
</dbReference>
<dbReference type="InterPro" id="IPR047933">
    <property type="entry name" value="KBTBD6_7_BTB_POZ"/>
</dbReference>
<gene>
    <name evidence="5" type="primary">KBTBD7</name>
</gene>
<dbReference type="STRING" id="7897.ENSLACP00000011813"/>
<sequence length="643" mass="73360">MASEVSAFFSGPEELEDADHARSLLKELKFFYDNKQLTDVTIEVAMLDQYHQQQPLSLGKRGGGLNGSGRLFSCNRNVLAAASPYFKSMFTGGLYESKQKKVTIHDVDAESMALIIDYCYTGKVTISEGNVQRLYAAANMLQLEYVRQTCANFMARRLDISNCAGILKFADAFDNRELKGKALAFIARNFQQLCKKSEELWELSLSQIKEILMIDALDVDSERKVCSVAIQWIEANLTERAACAPEVLQCIRWQHLTEKDKVYIESIKSKSFIKKYCMDYIEGVIEPQNGGVTPYLESQVKRIGMTAKEMVIFFGHPKEPFLCYDPYSGSIYTVASPLTNLAHNKFITASAVCVSPENDVYLAAQPSKHLWVYNAVQNTWLQLAERLLPRDGMDVAYLNGHIYILGGRNPSTNAKIKDVECYNIQRNQWTFVAPLPHSLQSFELLTVNDYLYAVNNKRMFCYDPNRNQWLNCASLKRSDFQEACVFNDEIYCICDIPVMKVYNPSRGEWRRIRDIPIDANTHNFQIVRHCNKLLLITTTVPQWKRNRVSVHEYDHLNDQWINIGTMLGLLHYDTDFICLSARIYPSCLEPGQSFIMEEDEVRSDSSADWDFEGFSDMDSESGSSSSFSAHEAYEAEVEASLEY</sequence>
<dbReference type="PANTHER" id="PTHR24412:SF23">
    <property type="entry name" value="KELCH REPEAT AND BTB DOMAIN-CONTAINING PROTEIN 7"/>
    <property type="match status" value="1"/>
</dbReference>
<proteinExistence type="predicted"/>
<evidence type="ECO:0000313" key="6">
    <source>
        <dbReference type="Proteomes" id="UP000008672"/>
    </source>
</evidence>
<dbReference type="PROSITE" id="PS50097">
    <property type="entry name" value="BTB"/>
    <property type="match status" value="1"/>
</dbReference>
<dbReference type="InterPro" id="IPR006652">
    <property type="entry name" value="Kelch_1"/>
</dbReference>
<dbReference type="Gene3D" id="3.30.710.10">
    <property type="entry name" value="Potassium Channel Kv1.1, Chain A"/>
    <property type="match status" value="1"/>
</dbReference>
<dbReference type="KEGG" id="lcm:102355591"/>
<dbReference type="InterPro" id="IPR011333">
    <property type="entry name" value="SKP1/BTB/POZ_sf"/>
</dbReference>
<dbReference type="InterPro" id="IPR011705">
    <property type="entry name" value="BACK"/>
</dbReference>
<feature type="region of interest" description="Disordered" evidence="3">
    <location>
        <begin position="606"/>
        <end position="631"/>
    </location>
</feature>
<dbReference type="Pfam" id="PF00651">
    <property type="entry name" value="BTB"/>
    <property type="match status" value="1"/>
</dbReference>
<evidence type="ECO:0000313" key="5">
    <source>
        <dbReference type="Ensembl" id="ENSLACP00000011813.1"/>
    </source>
</evidence>
<dbReference type="Pfam" id="PF01344">
    <property type="entry name" value="Kelch_1"/>
    <property type="match status" value="1"/>
</dbReference>
<dbReference type="EMBL" id="AFYH01141785">
    <property type="status" value="NOT_ANNOTATED_CDS"/>
    <property type="molecule type" value="Genomic_DNA"/>
</dbReference>
<dbReference type="PIRSF" id="PIRSF037037">
    <property type="entry name" value="Kelch-like_protein_gigaxonin"/>
    <property type="match status" value="1"/>
</dbReference>
<dbReference type="CDD" id="cd18273">
    <property type="entry name" value="BTB_POZ_KBTBD6_7"/>
    <property type="match status" value="1"/>
</dbReference>
<dbReference type="SUPFAM" id="SSF54695">
    <property type="entry name" value="POZ domain"/>
    <property type="match status" value="1"/>
</dbReference>
<dbReference type="PANTHER" id="PTHR24412">
    <property type="entry name" value="KELCH PROTEIN"/>
    <property type="match status" value="1"/>
</dbReference>
<dbReference type="InterPro" id="IPR017096">
    <property type="entry name" value="BTB-kelch_protein"/>
</dbReference>
<dbReference type="SUPFAM" id="SSF117281">
    <property type="entry name" value="Kelch motif"/>
    <property type="match status" value="1"/>
</dbReference>
<keyword evidence="1" id="KW-0880">Kelch repeat</keyword>
<feature type="compositionally biased region" description="Acidic residues" evidence="3">
    <location>
        <begin position="606"/>
        <end position="619"/>
    </location>
</feature>
<dbReference type="OMA" id="ACVFQDQ"/>
<organism evidence="5 6">
    <name type="scientific">Latimeria chalumnae</name>
    <name type="common">Coelacanth</name>
    <dbReference type="NCBI Taxonomy" id="7897"/>
    <lineage>
        <taxon>Eukaryota</taxon>
        <taxon>Metazoa</taxon>
        <taxon>Chordata</taxon>
        <taxon>Craniata</taxon>
        <taxon>Vertebrata</taxon>
        <taxon>Euteleostomi</taxon>
        <taxon>Coelacanthiformes</taxon>
        <taxon>Coelacanthidae</taxon>
        <taxon>Latimeria</taxon>
    </lineage>
</organism>
<reference evidence="5" key="2">
    <citation type="submission" date="2025-08" db="UniProtKB">
        <authorList>
            <consortium name="Ensembl"/>
        </authorList>
    </citation>
    <scope>IDENTIFICATION</scope>
</reference>
<dbReference type="RefSeq" id="XP_006003545.1">
    <property type="nucleotide sequence ID" value="XM_006003483.3"/>
</dbReference>
<dbReference type="InterPro" id="IPR047931">
    <property type="entry name" value="KBTBD6_7_BACK"/>
</dbReference>
<keyword evidence="2" id="KW-0677">Repeat</keyword>
<dbReference type="GeneID" id="102355591"/>
<evidence type="ECO:0000256" key="1">
    <source>
        <dbReference type="ARBA" id="ARBA00022441"/>
    </source>
</evidence>
<dbReference type="Gene3D" id="1.25.40.420">
    <property type="match status" value="1"/>
</dbReference>
<name>H3AQ92_LATCH</name>
<dbReference type="Pfam" id="PF07707">
    <property type="entry name" value="BACK"/>
    <property type="match status" value="1"/>
</dbReference>
<dbReference type="InParanoid" id="H3AQ92"/>
<dbReference type="InterPro" id="IPR015915">
    <property type="entry name" value="Kelch-typ_b-propeller"/>
</dbReference>
<dbReference type="SMART" id="SM00225">
    <property type="entry name" value="BTB"/>
    <property type="match status" value="1"/>
</dbReference>
<dbReference type="FunCoup" id="H3AQ92">
    <property type="interactions" value="1588"/>
</dbReference>
<dbReference type="OrthoDB" id="6359816at2759"/>
<dbReference type="GeneTree" id="ENSGT00940000164962"/>
<keyword evidence="6" id="KW-1185">Reference proteome</keyword>
<evidence type="ECO:0000256" key="3">
    <source>
        <dbReference type="SAM" id="MobiDB-lite"/>
    </source>
</evidence>
<dbReference type="Proteomes" id="UP000008672">
    <property type="component" value="Unassembled WGS sequence"/>
</dbReference>
<dbReference type="Gene3D" id="2.120.10.80">
    <property type="entry name" value="Kelch-type beta propeller"/>
    <property type="match status" value="1"/>
</dbReference>
<dbReference type="AlphaFoldDB" id="H3AQ92"/>
<feature type="domain" description="BTB" evidence="4">
    <location>
        <begin position="38"/>
        <end position="128"/>
    </location>
</feature>
<evidence type="ECO:0000259" key="4">
    <source>
        <dbReference type="PROSITE" id="PS50097"/>
    </source>
</evidence>
<reference evidence="5" key="3">
    <citation type="submission" date="2025-09" db="UniProtKB">
        <authorList>
            <consortium name="Ensembl"/>
        </authorList>
    </citation>
    <scope>IDENTIFICATION</scope>
</reference>
<dbReference type="InterPro" id="IPR000210">
    <property type="entry name" value="BTB/POZ_dom"/>
</dbReference>
<reference evidence="6" key="1">
    <citation type="submission" date="2011-08" db="EMBL/GenBank/DDBJ databases">
        <title>The draft genome of Latimeria chalumnae.</title>
        <authorList>
            <person name="Di Palma F."/>
            <person name="Alfoldi J."/>
            <person name="Johnson J."/>
            <person name="Berlin A."/>
            <person name="Gnerre S."/>
            <person name="Jaffe D."/>
            <person name="MacCallum I."/>
            <person name="Young S."/>
            <person name="Walker B.J."/>
            <person name="Lander E."/>
            <person name="Lindblad-Toh K."/>
        </authorList>
    </citation>
    <scope>NUCLEOTIDE SEQUENCE [LARGE SCALE GENOMIC DNA]</scope>
    <source>
        <strain evidence="6">Wild caught</strain>
    </source>
</reference>
<dbReference type="SMART" id="SM00875">
    <property type="entry name" value="BACK"/>
    <property type="match status" value="1"/>
</dbReference>